<comment type="caution">
    <text evidence="1">The sequence shown here is derived from an EMBL/GenBank/DDBJ whole genome shotgun (WGS) entry which is preliminary data.</text>
</comment>
<dbReference type="EMBL" id="LZMF01000071">
    <property type="protein sequence ID" value="OBK87560.1"/>
    <property type="molecule type" value="Genomic_DNA"/>
</dbReference>
<dbReference type="Proteomes" id="UP000093759">
    <property type="component" value="Unassembled WGS sequence"/>
</dbReference>
<accession>A0A1A3TY49</accession>
<gene>
    <name evidence="1" type="ORF">A5648_03040</name>
</gene>
<proteinExistence type="predicted"/>
<dbReference type="RefSeq" id="WP_065024609.1">
    <property type="nucleotide sequence ID" value="NZ_LZMF01000071.1"/>
</dbReference>
<protein>
    <submittedName>
        <fullName evidence="1">Uncharacterized protein</fullName>
    </submittedName>
</protein>
<name>A0A1A3TY49_MYCSD</name>
<reference evidence="2" key="1">
    <citation type="submission" date="2016-06" db="EMBL/GenBank/DDBJ databases">
        <authorList>
            <person name="Sutton G."/>
            <person name="Brinkac L."/>
            <person name="Sanka R."/>
            <person name="Adams M."/>
            <person name="Lau E."/>
            <person name="Garcia-Basteiro A."/>
            <person name="Lopez-Varela E."/>
            <person name="Palencia S."/>
        </authorList>
    </citation>
    <scope>NUCLEOTIDE SEQUENCE [LARGE SCALE GENOMIC DNA]</scope>
    <source>
        <strain evidence="2">1274684.2</strain>
    </source>
</reference>
<sequence>MRLGNVLGTVVFIWLLIGAIAVWQRGYLENAEPTCRSAGTIALTVLAGPLNYGGVNPQVSQCQLPQPSSLPGGGIEHLIGME</sequence>
<evidence type="ECO:0000313" key="1">
    <source>
        <dbReference type="EMBL" id="OBK87560.1"/>
    </source>
</evidence>
<evidence type="ECO:0000313" key="2">
    <source>
        <dbReference type="Proteomes" id="UP000093759"/>
    </source>
</evidence>
<dbReference type="AlphaFoldDB" id="A0A1A3TY49"/>
<organism evidence="1 2">
    <name type="scientific">Mycolicibacter sinensis (strain JDM601)</name>
    <name type="common">Mycobacterium sinense</name>
    <dbReference type="NCBI Taxonomy" id="875328"/>
    <lineage>
        <taxon>Bacteria</taxon>
        <taxon>Bacillati</taxon>
        <taxon>Actinomycetota</taxon>
        <taxon>Actinomycetes</taxon>
        <taxon>Mycobacteriales</taxon>
        <taxon>Mycobacteriaceae</taxon>
        <taxon>Mycolicibacter</taxon>
    </lineage>
</organism>